<protein>
    <submittedName>
        <fullName evidence="1">Uncharacterized protein</fullName>
    </submittedName>
</protein>
<reference evidence="1 2" key="1">
    <citation type="submission" date="2020-07" db="EMBL/GenBank/DDBJ databases">
        <title>Telomere length de novo assembly of all 7 chromosomes of the fungus, Metarhizium brunneum, using a novel assembly pipeline.</title>
        <authorList>
            <person name="Saud z."/>
            <person name="Kortsinoglou A."/>
            <person name="Kouvelis V.N."/>
            <person name="Butt T.M."/>
        </authorList>
    </citation>
    <scope>NUCLEOTIDE SEQUENCE [LARGE SCALE GENOMIC DNA]</scope>
    <source>
        <strain evidence="1 2">4556</strain>
    </source>
</reference>
<organism evidence="1 2">
    <name type="scientific">Metarhizium brunneum</name>
    <dbReference type="NCBI Taxonomy" id="500148"/>
    <lineage>
        <taxon>Eukaryota</taxon>
        <taxon>Fungi</taxon>
        <taxon>Dikarya</taxon>
        <taxon>Ascomycota</taxon>
        <taxon>Pezizomycotina</taxon>
        <taxon>Sordariomycetes</taxon>
        <taxon>Hypocreomycetidae</taxon>
        <taxon>Hypocreales</taxon>
        <taxon>Clavicipitaceae</taxon>
        <taxon>Metarhizium</taxon>
    </lineage>
</organism>
<dbReference type="KEGG" id="mbrn:26239343"/>
<sequence>MAIGIKHSEDQIKDPPTSILQFFSFAINIKSEQPHRISHSTKLFHKRWTLLYVARETFWKDVIW</sequence>
<proteinExistence type="predicted"/>
<keyword evidence="2" id="KW-1185">Reference proteome</keyword>
<evidence type="ECO:0000313" key="2">
    <source>
        <dbReference type="Proteomes" id="UP000510686"/>
    </source>
</evidence>
<dbReference type="Proteomes" id="UP000510686">
    <property type="component" value="Chromosome 1"/>
</dbReference>
<accession>A0A7D5USW6</accession>
<dbReference type="AlphaFoldDB" id="A0A7D5USW6"/>
<evidence type="ECO:0000313" key="1">
    <source>
        <dbReference type="EMBL" id="QLI65132.1"/>
    </source>
</evidence>
<dbReference type="EMBL" id="CP058932">
    <property type="protein sequence ID" value="QLI65132.1"/>
    <property type="molecule type" value="Genomic_DNA"/>
</dbReference>
<dbReference type="GeneID" id="26239343"/>
<gene>
    <name evidence="1" type="ORF">G6M90_00g006070</name>
</gene>
<name>A0A7D5USW6_9HYPO</name>
<dbReference type="RefSeq" id="XP_014549899.2">
    <property type="nucleotide sequence ID" value="XM_014694413.2"/>
</dbReference>